<dbReference type="Proteomes" id="UP000320762">
    <property type="component" value="Unassembled WGS sequence"/>
</dbReference>
<organism evidence="1 2">
    <name type="scientific">Schizophyllum amplum</name>
    <dbReference type="NCBI Taxonomy" id="97359"/>
    <lineage>
        <taxon>Eukaryota</taxon>
        <taxon>Fungi</taxon>
        <taxon>Dikarya</taxon>
        <taxon>Basidiomycota</taxon>
        <taxon>Agaricomycotina</taxon>
        <taxon>Agaricomycetes</taxon>
        <taxon>Agaricomycetidae</taxon>
        <taxon>Agaricales</taxon>
        <taxon>Schizophyllaceae</taxon>
        <taxon>Schizophyllum</taxon>
    </lineage>
</organism>
<evidence type="ECO:0000313" key="2">
    <source>
        <dbReference type="Proteomes" id="UP000320762"/>
    </source>
</evidence>
<dbReference type="AlphaFoldDB" id="A0A550BTP9"/>
<dbReference type="EMBL" id="VDMD01000088">
    <property type="protein sequence ID" value="TRM55913.1"/>
    <property type="molecule type" value="Genomic_DNA"/>
</dbReference>
<sequence>MLASMDRLPDELLKDVLVSVFHVPDRDFRYTGHQASPFSKNIGNYLTSSVLLVNKAFCRVGTPLLYYTVILRSKAQAHALADTLRANPDLGRWIRQLRVEGGYGSYMDSILGSCAERIIDLCLTLMIFANDNASGLARHLARMNPRRVFYAEGINAGRGSGEVMQNKNIQTLFTALLNALPRWSNMHSFGFPSHPNLLPISRELDLFKVLKTLRSLRTIYFYDKYTFNALADEILTSTNVTALVLDKYDHSTRGFDDNIGYKGSRWMDIEPLIRFGWDRTKPAYLHPISGFTPMANATEDVKVKIWGRILRFAIEDLWTTPSARTRTTHWMSLWNDHGRMIVHRILRLCQHVREFSTIDVTTEFLEWEYFCILSETACWQTLRTYLGPCVMARNGFQPVPLEPEPILAFRNLSRMHWQSDVPILPPHFIDPGAFPQLEHLSIGRHPESCSILTLLSQLELPWIHILDLSTQKSLDKPSIAAFLAVHRHKIWEFGVGIYLSPGLVDGFKSLAVLKIHHRCGGCMSSTLAFPQSVTADAPTEYPFLRRVEFHMDCGYTSCDHTAADFSAFHALAEVHDPHCIWPTHEREINVSCWVRRSEALGAGGIRLVDKDGKSWIPRLKNRVRSR</sequence>
<dbReference type="OrthoDB" id="2786563at2759"/>
<gene>
    <name evidence="1" type="ORF">BD626DRAFT_587640</name>
</gene>
<reference evidence="1 2" key="1">
    <citation type="journal article" date="2019" name="New Phytol.">
        <title>Comparative genomics reveals unique wood-decay strategies and fruiting body development in the Schizophyllaceae.</title>
        <authorList>
            <person name="Almasi E."/>
            <person name="Sahu N."/>
            <person name="Krizsan K."/>
            <person name="Balint B."/>
            <person name="Kovacs G.M."/>
            <person name="Kiss B."/>
            <person name="Cseklye J."/>
            <person name="Drula E."/>
            <person name="Henrissat B."/>
            <person name="Nagy I."/>
            <person name="Chovatia M."/>
            <person name="Adam C."/>
            <person name="LaButti K."/>
            <person name="Lipzen A."/>
            <person name="Riley R."/>
            <person name="Grigoriev I.V."/>
            <person name="Nagy L.G."/>
        </authorList>
    </citation>
    <scope>NUCLEOTIDE SEQUENCE [LARGE SCALE GENOMIC DNA]</scope>
    <source>
        <strain evidence="1 2">NL-1724</strain>
    </source>
</reference>
<comment type="caution">
    <text evidence="1">The sequence shown here is derived from an EMBL/GenBank/DDBJ whole genome shotgun (WGS) entry which is preliminary data.</text>
</comment>
<name>A0A550BTP9_9AGAR</name>
<accession>A0A550BTP9</accession>
<evidence type="ECO:0000313" key="1">
    <source>
        <dbReference type="EMBL" id="TRM55913.1"/>
    </source>
</evidence>
<protein>
    <submittedName>
        <fullName evidence="1">Uncharacterized protein</fullName>
    </submittedName>
</protein>
<keyword evidence="2" id="KW-1185">Reference proteome</keyword>
<proteinExistence type="predicted"/>